<keyword evidence="1" id="KW-0732">Signal</keyword>
<dbReference type="InterPro" id="IPR010865">
    <property type="entry name" value="DUF1499"/>
</dbReference>
<dbReference type="GeneID" id="17299281"/>
<dbReference type="Pfam" id="PF07386">
    <property type="entry name" value="DUF1499"/>
    <property type="match status" value="1"/>
</dbReference>
<dbReference type="RefSeq" id="XP_005829619.1">
    <property type="nucleotide sequence ID" value="XM_005829562.1"/>
</dbReference>
<dbReference type="OrthoDB" id="41501at2759"/>
<sequence>MQWSRRALLLTGGVALPAFAFENRIVDLRPELDGVPYGARTAVPEGVGEGTALKGCPPPFKAARPAPNCFSSFIDPKKDRDHYYKPFKYNKDEKEAMNELLAAVKAYPPGQANIDAGGWKLVRNDDRYIYVQYESGKIGYLDDLEFLMDPETKSVNVRSASRAGFLDFGVNAKRINWYAKYLRNLGWETTDVTPDNYRFYFKQNGTE</sequence>
<keyword evidence="4" id="KW-1185">Reference proteome</keyword>
<dbReference type="EMBL" id="JH993015">
    <property type="protein sequence ID" value="EKX42639.1"/>
    <property type="molecule type" value="Genomic_DNA"/>
</dbReference>
<dbReference type="KEGG" id="gtt:GUITHDRAFT_141055"/>
<protein>
    <submittedName>
        <fullName evidence="2 3">Uncharacterized protein</fullName>
    </submittedName>
</protein>
<reference evidence="2 4" key="1">
    <citation type="journal article" date="2012" name="Nature">
        <title>Algal genomes reveal evolutionary mosaicism and the fate of nucleomorphs.</title>
        <authorList>
            <consortium name="DOE Joint Genome Institute"/>
            <person name="Curtis B.A."/>
            <person name="Tanifuji G."/>
            <person name="Burki F."/>
            <person name="Gruber A."/>
            <person name="Irimia M."/>
            <person name="Maruyama S."/>
            <person name="Arias M.C."/>
            <person name="Ball S.G."/>
            <person name="Gile G.H."/>
            <person name="Hirakawa Y."/>
            <person name="Hopkins J.F."/>
            <person name="Kuo A."/>
            <person name="Rensing S.A."/>
            <person name="Schmutz J."/>
            <person name="Symeonidi A."/>
            <person name="Elias M."/>
            <person name="Eveleigh R.J."/>
            <person name="Herman E.K."/>
            <person name="Klute M.J."/>
            <person name="Nakayama T."/>
            <person name="Obornik M."/>
            <person name="Reyes-Prieto A."/>
            <person name="Armbrust E.V."/>
            <person name="Aves S.J."/>
            <person name="Beiko R.G."/>
            <person name="Coutinho P."/>
            <person name="Dacks J.B."/>
            <person name="Durnford D.G."/>
            <person name="Fast N.M."/>
            <person name="Green B.R."/>
            <person name="Grisdale C.J."/>
            <person name="Hempel F."/>
            <person name="Henrissat B."/>
            <person name="Hoppner M.P."/>
            <person name="Ishida K."/>
            <person name="Kim E."/>
            <person name="Koreny L."/>
            <person name="Kroth P.G."/>
            <person name="Liu Y."/>
            <person name="Malik S.B."/>
            <person name="Maier U.G."/>
            <person name="McRose D."/>
            <person name="Mock T."/>
            <person name="Neilson J.A."/>
            <person name="Onodera N.T."/>
            <person name="Poole A.M."/>
            <person name="Pritham E.J."/>
            <person name="Richards T.A."/>
            <person name="Rocap G."/>
            <person name="Roy S.W."/>
            <person name="Sarai C."/>
            <person name="Schaack S."/>
            <person name="Shirato S."/>
            <person name="Slamovits C.H."/>
            <person name="Spencer D.F."/>
            <person name="Suzuki S."/>
            <person name="Worden A.Z."/>
            <person name="Zauner S."/>
            <person name="Barry K."/>
            <person name="Bell C."/>
            <person name="Bharti A.K."/>
            <person name="Crow J.A."/>
            <person name="Grimwood J."/>
            <person name="Kramer R."/>
            <person name="Lindquist E."/>
            <person name="Lucas S."/>
            <person name="Salamov A."/>
            <person name="McFadden G.I."/>
            <person name="Lane C.E."/>
            <person name="Keeling P.J."/>
            <person name="Gray M.W."/>
            <person name="Grigoriev I.V."/>
            <person name="Archibald J.M."/>
        </authorList>
    </citation>
    <scope>NUCLEOTIDE SEQUENCE</scope>
    <source>
        <strain evidence="2 4">CCMP2712</strain>
    </source>
</reference>
<dbReference type="EnsemblProtists" id="EKX42639">
    <property type="protein sequence ID" value="EKX42639"/>
    <property type="gene ID" value="GUITHDRAFT_141055"/>
</dbReference>
<dbReference type="OMA" id="CGGAPNC"/>
<dbReference type="PaxDb" id="55529-EKX42639"/>
<dbReference type="Proteomes" id="UP000011087">
    <property type="component" value="Unassembled WGS sequence"/>
</dbReference>
<evidence type="ECO:0000313" key="3">
    <source>
        <dbReference type="EnsemblProtists" id="EKX42639"/>
    </source>
</evidence>
<dbReference type="AlphaFoldDB" id="L1J3C2"/>
<dbReference type="HOGENOM" id="CLU_087145_0_0_1"/>
<accession>L1J3C2</accession>
<dbReference type="eggNOG" id="ENOG502SAQA">
    <property type="taxonomic scope" value="Eukaryota"/>
</dbReference>
<feature type="signal peptide" evidence="1">
    <location>
        <begin position="1"/>
        <end position="20"/>
    </location>
</feature>
<evidence type="ECO:0000313" key="2">
    <source>
        <dbReference type="EMBL" id="EKX42639.1"/>
    </source>
</evidence>
<name>L1J3C2_GUITC</name>
<reference evidence="3" key="3">
    <citation type="submission" date="2016-03" db="UniProtKB">
        <authorList>
            <consortium name="EnsemblProtists"/>
        </authorList>
    </citation>
    <scope>IDENTIFICATION</scope>
</reference>
<dbReference type="PANTHER" id="PTHR34801">
    <property type="entry name" value="EXPRESSED PROTEIN"/>
    <property type="match status" value="1"/>
</dbReference>
<organism evidence="2">
    <name type="scientific">Guillardia theta (strain CCMP2712)</name>
    <name type="common">Cryptophyte</name>
    <dbReference type="NCBI Taxonomy" id="905079"/>
    <lineage>
        <taxon>Eukaryota</taxon>
        <taxon>Cryptophyceae</taxon>
        <taxon>Pyrenomonadales</taxon>
        <taxon>Geminigeraceae</taxon>
        <taxon>Guillardia</taxon>
    </lineage>
</organism>
<proteinExistence type="predicted"/>
<reference evidence="4" key="2">
    <citation type="submission" date="2012-11" db="EMBL/GenBank/DDBJ databases">
        <authorList>
            <person name="Kuo A."/>
            <person name="Curtis B.A."/>
            <person name="Tanifuji G."/>
            <person name="Burki F."/>
            <person name="Gruber A."/>
            <person name="Irimia M."/>
            <person name="Maruyama S."/>
            <person name="Arias M.C."/>
            <person name="Ball S.G."/>
            <person name="Gile G.H."/>
            <person name="Hirakawa Y."/>
            <person name="Hopkins J.F."/>
            <person name="Rensing S.A."/>
            <person name="Schmutz J."/>
            <person name="Symeonidi A."/>
            <person name="Elias M."/>
            <person name="Eveleigh R.J."/>
            <person name="Herman E.K."/>
            <person name="Klute M.J."/>
            <person name="Nakayama T."/>
            <person name="Obornik M."/>
            <person name="Reyes-Prieto A."/>
            <person name="Armbrust E.V."/>
            <person name="Aves S.J."/>
            <person name="Beiko R.G."/>
            <person name="Coutinho P."/>
            <person name="Dacks J.B."/>
            <person name="Durnford D.G."/>
            <person name="Fast N.M."/>
            <person name="Green B.R."/>
            <person name="Grisdale C."/>
            <person name="Hempe F."/>
            <person name="Henrissat B."/>
            <person name="Hoppner M.P."/>
            <person name="Ishida K.-I."/>
            <person name="Kim E."/>
            <person name="Koreny L."/>
            <person name="Kroth P.G."/>
            <person name="Liu Y."/>
            <person name="Malik S.-B."/>
            <person name="Maier U.G."/>
            <person name="McRose D."/>
            <person name="Mock T."/>
            <person name="Neilson J.A."/>
            <person name="Onodera N.T."/>
            <person name="Poole A.M."/>
            <person name="Pritham E.J."/>
            <person name="Richards T.A."/>
            <person name="Rocap G."/>
            <person name="Roy S.W."/>
            <person name="Sarai C."/>
            <person name="Schaack S."/>
            <person name="Shirato S."/>
            <person name="Slamovits C.H."/>
            <person name="Spencer D.F."/>
            <person name="Suzuki S."/>
            <person name="Worden A.Z."/>
            <person name="Zauner S."/>
            <person name="Barry K."/>
            <person name="Bell C."/>
            <person name="Bharti A.K."/>
            <person name="Crow J.A."/>
            <person name="Grimwood J."/>
            <person name="Kramer R."/>
            <person name="Lindquist E."/>
            <person name="Lucas S."/>
            <person name="Salamov A."/>
            <person name="McFadden G.I."/>
            <person name="Lane C.E."/>
            <person name="Keeling P.J."/>
            <person name="Gray M.W."/>
            <person name="Grigoriev I.V."/>
            <person name="Archibald J.M."/>
        </authorList>
    </citation>
    <scope>NUCLEOTIDE SEQUENCE</scope>
    <source>
        <strain evidence="4">CCMP2712</strain>
    </source>
</reference>
<gene>
    <name evidence="2" type="ORF">GUITHDRAFT_141055</name>
</gene>
<evidence type="ECO:0000256" key="1">
    <source>
        <dbReference type="SAM" id="SignalP"/>
    </source>
</evidence>
<evidence type="ECO:0000313" key="4">
    <source>
        <dbReference type="Proteomes" id="UP000011087"/>
    </source>
</evidence>
<feature type="chain" id="PRO_5008770803" evidence="1">
    <location>
        <begin position="21"/>
        <end position="207"/>
    </location>
</feature>
<dbReference type="PANTHER" id="PTHR34801:SF6">
    <property type="entry name" value="SLL1620 PROTEIN"/>
    <property type="match status" value="1"/>
</dbReference>